<dbReference type="Proteomes" id="UP000518206">
    <property type="component" value="Unassembled WGS sequence"/>
</dbReference>
<dbReference type="CDD" id="cd00383">
    <property type="entry name" value="trans_reg_C"/>
    <property type="match status" value="1"/>
</dbReference>
<dbReference type="SMART" id="SM00862">
    <property type="entry name" value="Trans_reg_C"/>
    <property type="match status" value="1"/>
</dbReference>
<name>A0A7W4UGG4_9CELL</name>
<dbReference type="GO" id="GO:0000976">
    <property type="term" value="F:transcription cis-regulatory region binding"/>
    <property type="evidence" value="ECO:0007669"/>
    <property type="project" value="TreeGrafter"/>
</dbReference>
<evidence type="ECO:0000256" key="1">
    <source>
        <dbReference type="ARBA" id="ARBA00023125"/>
    </source>
</evidence>
<dbReference type="EMBL" id="JACHVX010000003">
    <property type="protein sequence ID" value="MBB2923727.1"/>
    <property type="molecule type" value="Genomic_DNA"/>
</dbReference>
<dbReference type="GO" id="GO:0006355">
    <property type="term" value="P:regulation of DNA-templated transcription"/>
    <property type="evidence" value="ECO:0007669"/>
    <property type="project" value="InterPro"/>
</dbReference>
<evidence type="ECO:0000259" key="5">
    <source>
        <dbReference type="PROSITE" id="PS51755"/>
    </source>
</evidence>
<dbReference type="GO" id="GO:0032993">
    <property type="term" value="C:protein-DNA complex"/>
    <property type="evidence" value="ECO:0007669"/>
    <property type="project" value="TreeGrafter"/>
</dbReference>
<feature type="domain" description="OmpR/PhoB-type" evidence="5">
    <location>
        <begin position="124"/>
        <end position="218"/>
    </location>
</feature>
<keyword evidence="2" id="KW-0597">Phosphoprotein</keyword>
<dbReference type="GO" id="GO:0005829">
    <property type="term" value="C:cytosol"/>
    <property type="evidence" value="ECO:0007669"/>
    <property type="project" value="TreeGrafter"/>
</dbReference>
<dbReference type="InterPro" id="IPR039420">
    <property type="entry name" value="WalR-like"/>
</dbReference>
<dbReference type="PANTHER" id="PTHR48111:SF36">
    <property type="entry name" value="TRANSCRIPTIONAL REGULATORY PROTEIN CUTR"/>
    <property type="match status" value="1"/>
</dbReference>
<evidence type="ECO:0000259" key="4">
    <source>
        <dbReference type="PROSITE" id="PS50110"/>
    </source>
</evidence>
<dbReference type="PROSITE" id="PS50110">
    <property type="entry name" value="RESPONSE_REGULATORY"/>
    <property type="match status" value="1"/>
</dbReference>
<evidence type="ECO:0000256" key="2">
    <source>
        <dbReference type="PROSITE-ProRule" id="PRU00169"/>
    </source>
</evidence>
<dbReference type="RefSeq" id="WP_183296525.1">
    <property type="nucleotide sequence ID" value="NZ_JACHVX010000003.1"/>
</dbReference>
<dbReference type="InterPro" id="IPR001867">
    <property type="entry name" value="OmpR/PhoB-type_DNA-bd"/>
</dbReference>
<dbReference type="SUPFAM" id="SSF52172">
    <property type="entry name" value="CheY-like"/>
    <property type="match status" value="1"/>
</dbReference>
<sequence length="218" mass="23652">MRVLIVEDDVELAAALDDALRHEGYRTSVATTGTDALVRLGQDPVDIVLLDRDLPVLSGDAVVELIVAHRIPVKVLMLTAASGVNDRVEGLDLGADDYLTKPFAYPELLARIRALRRRADASTPTVLTHGDLTLDTGRRLAQRGQTVLRLTPKEYGVLEVLLAADGGFVTVGELLDEIWGGSADVQDNVVKTAVYLLRKKLGPPDLIVSEPRNGYRIP</sequence>
<dbReference type="Pfam" id="PF00072">
    <property type="entry name" value="Response_reg"/>
    <property type="match status" value="1"/>
</dbReference>
<feature type="modified residue" description="4-aspartylphosphate" evidence="2">
    <location>
        <position position="51"/>
    </location>
</feature>
<evidence type="ECO:0000313" key="6">
    <source>
        <dbReference type="EMBL" id="MBB2923727.1"/>
    </source>
</evidence>
<organism evidence="6 7">
    <name type="scientific">Cellulomonas cellasea</name>
    <dbReference type="NCBI Taxonomy" id="43670"/>
    <lineage>
        <taxon>Bacteria</taxon>
        <taxon>Bacillati</taxon>
        <taxon>Actinomycetota</taxon>
        <taxon>Actinomycetes</taxon>
        <taxon>Micrococcales</taxon>
        <taxon>Cellulomonadaceae</taxon>
        <taxon>Cellulomonas</taxon>
    </lineage>
</organism>
<dbReference type="SMART" id="SM00448">
    <property type="entry name" value="REC"/>
    <property type="match status" value="1"/>
</dbReference>
<feature type="DNA-binding region" description="OmpR/PhoB-type" evidence="3">
    <location>
        <begin position="124"/>
        <end position="218"/>
    </location>
</feature>
<dbReference type="PROSITE" id="PS51755">
    <property type="entry name" value="OMPR_PHOB"/>
    <property type="match status" value="1"/>
</dbReference>
<evidence type="ECO:0000313" key="7">
    <source>
        <dbReference type="Proteomes" id="UP000518206"/>
    </source>
</evidence>
<reference evidence="6 7" key="2">
    <citation type="submission" date="2020-08" db="EMBL/GenBank/DDBJ databases">
        <authorList>
            <person name="Partida-Martinez L."/>
            <person name="Huntemann M."/>
            <person name="Clum A."/>
            <person name="Wang J."/>
            <person name="Palaniappan K."/>
            <person name="Ritter S."/>
            <person name="Chen I.-M."/>
            <person name="Stamatis D."/>
            <person name="Reddy T."/>
            <person name="O'Malley R."/>
            <person name="Daum C."/>
            <person name="Shapiro N."/>
            <person name="Ivanova N."/>
            <person name="Kyrpides N."/>
            <person name="Woyke T."/>
        </authorList>
    </citation>
    <scope>NUCLEOTIDE SEQUENCE [LARGE SCALE GENOMIC DNA]</scope>
    <source>
        <strain evidence="6 7">RAS26</strain>
    </source>
</reference>
<proteinExistence type="predicted"/>
<protein>
    <submittedName>
        <fullName evidence="6">DNA-binding response OmpR family regulator</fullName>
    </submittedName>
</protein>
<dbReference type="InterPro" id="IPR011006">
    <property type="entry name" value="CheY-like_superfamily"/>
</dbReference>
<comment type="caution">
    <text evidence="6">The sequence shown here is derived from an EMBL/GenBank/DDBJ whole genome shotgun (WGS) entry which is preliminary data.</text>
</comment>
<dbReference type="Pfam" id="PF00486">
    <property type="entry name" value="Trans_reg_C"/>
    <property type="match status" value="1"/>
</dbReference>
<dbReference type="Gene3D" id="1.10.10.10">
    <property type="entry name" value="Winged helix-like DNA-binding domain superfamily/Winged helix DNA-binding domain"/>
    <property type="match status" value="1"/>
</dbReference>
<dbReference type="AlphaFoldDB" id="A0A7W4UGG4"/>
<gene>
    <name evidence="6" type="ORF">FHR80_002652</name>
</gene>
<evidence type="ECO:0000256" key="3">
    <source>
        <dbReference type="PROSITE-ProRule" id="PRU01091"/>
    </source>
</evidence>
<dbReference type="Gene3D" id="6.10.250.690">
    <property type="match status" value="1"/>
</dbReference>
<dbReference type="InterPro" id="IPR001789">
    <property type="entry name" value="Sig_transdc_resp-reg_receiver"/>
</dbReference>
<feature type="domain" description="Response regulatory" evidence="4">
    <location>
        <begin position="2"/>
        <end position="116"/>
    </location>
</feature>
<dbReference type="GO" id="GO:0000156">
    <property type="term" value="F:phosphorelay response regulator activity"/>
    <property type="evidence" value="ECO:0007669"/>
    <property type="project" value="TreeGrafter"/>
</dbReference>
<accession>A0A7W4UGG4</accession>
<dbReference type="PANTHER" id="PTHR48111">
    <property type="entry name" value="REGULATOR OF RPOS"/>
    <property type="match status" value="1"/>
</dbReference>
<keyword evidence="1 3" id="KW-0238">DNA-binding</keyword>
<dbReference type="Gene3D" id="3.40.50.2300">
    <property type="match status" value="1"/>
</dbReference>
<dbReference type="InterPro" id="IPR036388">
    <property type="entry name" value="WH-like_DNA-bd_sf"/>
</dbReference>
<reference evidence="6 7" key="1">
    <citation type="submission" date="2020-08" db="EMBL/GenBank/DDBJ databases">
        <title>The Agave Microbiome: Exploring the role of microbial communities in plant adaptations to desert environments.</title>
        <authorList>
            <person name="Partida-Martinez L.P."/>
        </authorList>
    </citation>
    <scope>NUCLEOTIDE SEQUENCE [LARGE SCALE GENOMIC DNA]</scope>
    <source>
        <strain evidence="6 7">RAS26</strain>
    </source>
</reference>